<evidence type="ECO:0000256" key="8">
    <source>
        <dbReference type="SAM" id="MobiDB-lite"/>
    </source>
</evidence>
<feature type="transmembrane region" description="Helical" evidence="9">
    <location>
        <begin position="203"/>
        <end position="224"/>
    </location>
</feature>
<proteinExistence type="inferred from homology"/>
<keyword evidence="6 9" id="KW-1133">Transmembrane helix</keyword>
<keyword evidence="5 9" id="KW-0812">Transmembrane</keyword>
<organism evidence="11 12">
    <name type="scientific">Mycobacterium basiliense</name>
    <dbReference type="NCBI Taxonomy" id="2094119"/>
    <lineage>
        <taxon>Bacteria</taxon>
        <taxon>Bacillati</taxon>
        <taxon>Actinomycetota</taxon>
        <taxon>Actinomycetes</taxon>
        <taxon>Mycobacteriales</taxon>
        <taxon>Mycobacteriaceae</taxon>
        <taxon>Mycobacterium</taxon>
    </lineage>
</organism>
<protein>
    <submittedName>
        <fullName evidence="11">Multidrug resistance protein B</fullName>
    </submittedName>
</protein>
<sequence>MAAVRGVDDPQATKPRPAPEMAPPASSLGPSHPAGHEYPDKLDAALLRIAGVCVLASLTVSLDTTVVFVAQSTFAAAFDSTEAAVAWTMIGYVLGLATVTPSAGWATDRFGAKRLFIGSMMTFTLGSVLCAIAPNITWLIVFRVLQGLGGGILLPLVFTVVAREAGPNRVGRLIAVVGIPMLLGPICGPMLGGWLIYHFGWEWIFLINLPIGLATSVLAAIILAKDQPEPAEHLDCMGLMLLSPGLATFLYGVSSLPDRGTVSNPHVWIPAAIGLVLIIAFVLHALYGTEHPLIDMRLFTNRMVTLANAVMFLFSVAFAGSGILYPSYFQQLLHHTPLQAGLATIPVGIGAVLSVPLAGKMVDKSGPGKVVLAGAILVTVGTGIFAFGVINHPSYLPILVAGMIILGFGVSSTQLPSSAAAVQTLAPHQIARATTLVSVNHQIAGSVAYALMSVILTNQLKRSENISAAKEMESLQRDAARIGAPLDPGSLPHRALSPDFATSVMHDLSHAYAVVFVVAFVVTTLALIPAALLPTKSDS</sequence>
<gene>
    <name evidence="11" type="primary">emrB_1</name>
    <name evidence="11" type="ORF">MB901379_01067</name>
</gene>
<dbReference type="CDD" id="cd17503">
    <property type="entry name" value="MFS_LmrB_MDR_like"/>
    <property type="match status" value="1"/>
</dbReference>
<dbReference type="PANTHER" id="PTHR42718:SF9">
    <property type="entry name" value="MAJOR FACILITATOR SUPERFAMILY MULTIDRUG TRANSPORTER MFSC"/>
    <property type="match status" value="1"/>
</dbReference>
<evidence type="ECO:0000259" key="10">
    <source>
        <dbReference type="PROSITE" id="PS50850"/>
    </source>
</evidence>
<evidence type="ECO:0000256" key="6">
    <source>
        <dbReference type="ARBA" id="ARBA00022989"/>
    </source>
</evidence>
<feature type="transmembrane region" description="Helical" evidence="9">
    <location>
        <begin position="340"/>
        <end position="358"/>
    </location>
</feature>
<feature type="transmembrane region" description="Helical" evidence="9">
    <location>
        <begin position="306"/>
        <end position="328"/>
    </location>
</feature>
<dbReference type="InterPro" id="IPR011701">
    <property type="entry name" value="MFS"/>
</dbReference>
<feature type="domain" description="Major facilitator superfamily (MFS) profile" evidence="10">
    <location>
        <begin position="49"/>
        <end position="538"/>
    </location>
</feature>
<dbReference type="Pfam" id="PF07690">
    <property type="entry name" value="MFS_1"/>
    <property type="match status" value="2"/>
</dbReference>
<feature type="transmembrane region" description="Helical" evidence="9">
    <location>
        <begin position="140"/>
        <end position="161"/>
    </location>
</feature>
<keyword evidence="4" id="KW-1003">Cell membrane</keyword>
<dbReference type="GO" id="GO:0022857">
    <property type="term" value="F:transmembrane transporter activity"/>
    <property type="evidence" value="ECO:0007669"/>
    <property type="project" value="InterPro"/>
</dbReference>
<dbReference type="AlphaFoldDB" id="A0A3S4FP31"/>
<evidence type="ECO:0000313" key="12">
    <source>
        <dbReference type="Proteomes" id="UP000269998"/>
    </source>
</evidence>
<dbReference type="KEGG" id="mbai:MB901379_01067"/>
<name>A0A3S4FP31_9MYCO</name>
<feature type="transmembrane region" description="Helical" evidence="9">
    <location>
        <begin position="84"/>
        <end position="103"/>
    </location>
</feature>
<feature type="transmembrane region" description="Helical" evidence="9">
    <location>
        <begin position="266"/>
        <end position="286"/>
    </location>
</feature>
<dbReference type="PANTHER" id="PTHR42718">
    <property type="entry name" value="MAJOR FACILITATOR SUPERFAMILY MULTIDRUG TRANSPORTER MFSC"/>
    <property type="match status" value="1"/>
</dbReference>
<reference evidence="12" key="1">
    <citation type="submission" date="2018-02" db="EMBL/GenBank/DDBJ databases">
        <authorList>
            <person name="Seth-Smith MB H."/>
            <person name="Seth-Smith H."/>
        </authorList>
    </citation>
    <scope>NUCLEOTIDE SEQUENCE [LARGE SCALE GENOMIC DNA]</scope>
</reference>
<feature type="transmembrane region" description="Helical" evidence="9">
    <location>
        <begin position="236"/>
        <end position="254"/>
    </location>
</feature>
<evidence type="ECO:0000256" key="1">
    <source>
        <dbReference type="ARBA" id="ARBA00004651"/>
    </source>
</evidence>
<evidence type="ECO:0000256" key="2">
    <source>
        <dbReference type="ARBA" id="ARBA00008537"/>
    </source>
</evidence>
<evidence type="ECO:0000313" key="11">
    <source>
        <dbReference type="EMBL" id="VDM87523.1"/>
    </source>
</evidence>
<keyword evidence="3" id="KW-0813">Transport</keyword>
<feature type="region of interest" description="Disordered" evidence="8">
    <location>
        <begin position="1"/>
        <end position="34"/>
    </location>
</feature>
<dbReference type="InterPro" id="IPR020846">
    <property type="entry name" value="MFS_dom"/>
</dbReference>
<dbReference type="NCBIfam" id="TIGR00711">
    <property type="entry name" value="efflux_EmrB"/>
    <property type="match status" value="1"/>
</dbReference>
<dbReference type="Gene3D" id="1.20.1250.20">
    <property type="entry name" value="MFS general substrate transporter like domains"/>
    <property type="match status" value="1"/>
</dbReference>
<keyword evidence="7 9" id="KW-0472">Membrane</keyword>
<dbReference type="EMBL" id="LR130759">
    <property type="protein sequence ID" value="VDM87523.1"/>
    <property type="molecule type" value="Genomic_DNA"/>
</dbReference>
<dbReference type="Gene3D" id="1.20.1720.10">
    <property type="entry name" value="Multidrug resistance protein D"/>
    <property type="match status" value="1"/>
</dbReference>
<evidence type="ECO:0000256" key="4">
    <source>
        <dbReference type="ARBA" id="ARBA00022475"/>
    </source>
</evidence>
<evidence type="ECO:0000256" key="9">
    <source>
        <dbReference type="SAM" id="Phobius"/>
    </source>
</evidence>
<dbReference type="GO" id="GO:0005886">
    <property type="term" value="C:plasma membrane"/>
    <property type="evidence" value="ECO:0007669"/>
    <property type="project" value="UniProtKB-SubCell"/>
</dbReference>
<accession>A0A3S4FP31</accession>
<evidence type="ECO:0000256" key="7">
    <source>
        <dbReference type="ARBA" id="ARBA00023136"/>
    </source>
</evidence>
<dbReference type="PROSITE" id="PS50850">
    <property type="entry name" value="MFS"/>
    <property type="match status" value="1"/>
</dbReference>
<feature type="transmembrane region" description="Helical" evidence="9">
    <location>
        <begin position="396"/>
        <end position="415"/>
    </location>
</feature>
<evidence type="ECO:0000256" key="5">
    <source>
        <dbReference type="ARBA" id="ARBA00022692"/>
    </source>
</evidence>
<dbReference type="Proteomes" id="UP000269998">
    <property type="component" value="Chromosome"/>
</dbReference>
<feature type="transmembrane region" description="Helical" evidence="9">
    <location>
        <begin position="45"/>
        <end position="78"/>
    </location>
</feature>
<keyword evidence="12" id="KW-1185">Reference proteome</keyword>
<feature type="transmembrane region" description="Helical" evidence="9">
    <location>
        <begin position="173"/>
        <end position="197"/>
    </location>
</feature>
<feature type="transmembrane region" description="Helical" evidence="9">
    <location>
        <begin position="370"/>
        <end position="390"/>
    </location>
</feature>
<dbReference type="InterPro" id="IPR004638">
    <property type="entry name" value="EmrB-like"/>
</dbReference>
<evidence type="ECO:0000256" key="3">
    <source>
        <dbReference type="ARBA" id="ARBA00022448"/>
    </source>
</evidence>
<feature type="transmembrane region" description="Helical" evidence="9">
    <location>
        <begin position="115"/>
        <end position="134"/>
    </location>
</feature>
<dbReference type="InterPro" id="IPR036259">
    <property type="entry name" value="MFS_trans_sf"/>
</dbReference>
<dbReference type="SUPFAM" id="SSF103473">
    <property type="entry name" value="MFS general substrate transporter"/>
    <property type="match status" value="1"/>
</dbReference>
<feature type="transmembrane region" description="Helical" evidence="9">
    <location>
        <begin position="511"/>
        <end position="533"/>
    </location>
</feature>
<comment type="similarity">
    <text evidence="2">Belongs to the major facilitator superfamily. EmrB family.</text>
</comment>
<comment type="subcellular location">
    <subcellularLocation>
        <location evidence="1">Cell membrane</location>
        <topology evidence="1">Multi-pass membrane protein</topology>
    </subcellularLocation>
</comment>